<feature type="region of interest" description="Disordered" evidence="1">
    <location>
        <begin position="107"/>
        <end position="126"/>
    </location>
</feature>
<protein>
    <submittedName>
        <fullName evidence="2">Uncharacterized protein</fullName>
    </submittedName>
</protein>
<evidence type="ECO:0000256" key="1">
    <source>
        <dbReference type="SAM" id="MobiDB-lite"/>
    </source>
</evidence>
<dbReference type="AlphaFoldDB" id="A0A485PPT4"/>
<dbReference type="EMBL" id="CAAGRJ010039045">
    <property type="protein sequence ID" value="VFV46474.1"/>
    <property type="molecule type" value="Genomic_DNA"/>
</dbReference>
<accession>A0A485PPT4</accession>
<proteinExistence type="predicted"/>
<keyword evidence="3" id="KW-1185">Reference proteome</keyword>
<reference evidence="2 3" key="1">
    <citation type="submission" date="2019-01" db="EMBL/GenBank/DDBJ databases">
        <authorList>
            <person name="Alioto T."/>
            <person name="Alioto T."/>
        </authorList>
    </citation>
    <scope>NUCLEOTIDE SEQUENCE [LARGE SCALE GENOMIC DNA]</scope>
</reference>
<feature type="region of interest" description="Disordered" evidence="1">
    <location>
        <begin position="241"/>
        <end position="264"/>
    </location>
</feature>
<sequence>MRPKLSDDACIPPALVDGQPLGAQPCIRVQGHRGSATVPKAQDAFCQAEADRMRPIREPGHATQVTWYRCHVQLWSQGEEAREGSLELPAFMFNRVLRVQLIWAREEGPRGQPDPTPPPRLGDAQSKRIKGRLTSSILALTKELSEQGIPSLQFCFAICGEDKRATELSCCLLLAVGNTAAVPGKPARDKVVEGDVNEGGVKAWEPHEVQNPLAFSDEEEEDLLDFMYKYKAPRKTEFPLEAPPRVLRSRFRKKSTSSSATETT</sequence>
<evidence type="ECO:0000313" key="2">
    <source>
        <dbReference type="EMBL" id="VFV46474.1"/>
    </source>
</evidence>
<gene>
    <name evidence="2" type="ORF">LYPA_23C014920</name>
</gene>
<dbReference type="Proteomes" id="UP000386466">
    <property type="component" value="Unassembled WGS sequence"/>
</dbReference>
<evidence type="ECO:0000313" key="3">
    <source>
        <dbReference type="Proteomes" id="UP000386466"/>
    </source>
</evidence>
<organism evidence="2 3">
    <name type="scientific">Lynx pardinus</name>
    <name type="common">Iberian lynx</name>
    <name type="synonym">Felis pardina</name>
    <dbReference type="NCBI Taxonomy" id="191816"/>
    <lineage>
        <taxon>Eukaryota</taxon>
        <taxon>Metazoa</taxon>
        <taxon>Chordata</taxon>
        <taxon>Craniata</taxon>
        <taxon>Vertebrata</taxon>
        <taxon>Euteleostomi</taxon>
        <taxon>Mammalia</taxon>
        <taxon>Eutheria</taxon>
        <taxon>Laurasiatheria</taxon>
        <taxon>Carnivora</taxon>
        <taxon>Feliformia</taxon>
        <taxon>Felidae</taxon>
        <taxon>Felinae</taxon>
        <taxon>Lynx</taxon>
    </lineage>
</organism>
<name>A0A485PPT4_LYNPA</name>